<evidence type="ECO:0000313" key="1">
    <source>
        <dbReference type="EMBL" id="WGW13708.1"/>
    </source>
</evidence>
<dbReference type="PANTHER" id="PTHR47623">
    <property type="entry name" value="OS09G0287300 PROTEIN"/>
    <property type="match status" value="1"/>
</dbReference>
<accession>A0ABY8QXJ4</accession>
<sequence>MGTAPRRLVIMRHAHAAQSPGTPDHERPLDARGKAEAQQMGLWLAKNVPAEQIYFSSALRTVQTAELVVAQWESPVRCIPDRGMYGAEAAELVELVKTIDDDIVTAVLIGHQPAMHDVVEQLSNDRADRFPPGTAAILEFTGEWDSIESAQARLSQVVYVADLPG</sequence>
<dbReference type="PANTHER" id="PTHR47623:SF1">
    <property type="entry name" value="OS09G0287300 PROTEIN"/>
    <property type="match status" value="1"/>
</dbReference>
<gene>
    <name evidence="1" type="ORF">LWF01_08110</name>
</gene>
<dbReference type="Proteomes" id="UP001209083">
    <property type="component" value="Chromosome"/>
</dbReference>
<dbReference type="InterPro" id="IPR029033">
    <property type="entry name" value="His_PPase_superfam"/>
</dbReference>
<dbReference type="EMBL" id="CP090958">
    <property type="protein sequence ID" value="WGW13708.1"/>
    <property type="molecule type" value="Genomic_DNA"/>
</dbReference>
<protein>
    <submittedName>
        <fullName evidence="1">Histidine phosphatase family protein</fullName>
    </submittedName>
</protein>
<reference evidence="1 2" key="1">
    <citation type="submission" date="2023-05" db="EMBL/GenBank/DDBJ databases">
        <title>Lithophilousrod everest ZFBP1038 complete genpme.</title>
        <authorList>
            <person name="Tian M."/>
        </authorList>
    </citation>
    <scope>NUCLEOTIDE SEQUENCE [LARGE SCALE GENOMIC DNA]</scope>
    <source>
        <strain evidence="1 2">ZFBP1038</strain>
    </source>
</reference>
<dbReference type="SMART" id="SM00855">
    <property type="entry name" value="PGAM"/>
    <property type="match status" value="1"/>
</dbReference>
<organism evidence="1 2">
    <name type="scientific">Saxibacter everestensis</name>
    <dbReference type="NCBI Taxonomy" id="2909229"/>
    <lineage>
        <taxon>Bacteria</taxon>
        <taxon>Bacillati</taxon>
        <taxon>Actinomycetota</taxon>
        <taxon>Actinomycetes</taxon>
        <taxon>Micrococcales</taxon>
        <taxon>Brevibacteriaceae</taxon>
        <taxon>Saxibacter</taxon>
    </lineage>
</organism>
<dbReference type="SUPFAM" id="SSF53254">
    <property type="entry name" value="Phosphoglycerate mutase-like"/>
    <property type="match status" value="1"/>
</dbReference>
<dbReference type="Gene3D" id="3.40.50.1240">
    <property type="entry name" value="Phosphoglycerate mutase-like"/>
    <property type="match status" value="1"/>
</dbReference>
<dbReference type="CDD" id="cd07067">
    <property type="entry name" value="HP_PGM_like"/>
    <property type="match status" value="1"/>
</dbReference>
<name>A0ABY8QXJ4_9MICO</name>
<dbReference type="RefSeq" id="WP_349640531.1">
    <property type="nucleotide sequence ID" value="NZ_CP090958.1"/>
</dbReference>
<dbReference type="Pfam" id="PF00300">
    <property type="entry name" value="His_Phos_1"/>
    <property type="match status" value="1"/>
</dbReference>
<dbReference type="InterPro" id="IPR013078">
    <property type="entry name" value="His_Pase_superF_clade-1"/>
</dbReference>
<proteinExistence type="predicted"/>
<keyword evidence="2" id="KW-1185">Reference proteome</keyword>
<evidence type="ECO:0000313" key="2">
    <source>
        <dbReference type="Proteomes" id="UP001209083"/>
    </source>
</evidence>